<dbReference type="InterPro" id="IPR012338">
    <property type="entry name" value="Beta-lactam/transpept-like"/>
</dbReference>
<evidence type="ECO:0000313" key="2">
    <source>
        <dbReference type="EMBL" id="HIV12596.1"/>
    </source>
</evidence>
<dbReference type="SUPFAM" id="SSF56601">
    <property type="entry name" value="beta-lactamase/transpeptidase-like"/>
    <property type="match status" value="1"/>
</dbReference>
<evidence type="ECO:0000259" key="1">
    <source>
        <dbReference type="Pfam" id="PF00144"/>
    </source>
</evidence>
<name>A0A9D1T5W5_9FIRM</name>
<dbReference type="InterPro" id="IPR001466">
    <property type="entry name" value="Beta-lactam-related"/>
</dbReference>
<organism evidence="2 3">
    <name type="scientific">Candidatus Pullilachnospira stercoravium</name>
    <dbReference type="NCBI Taxonomy" id="2840913"/>
    <lineage>
        <taxon>Bacteria</taxon>
        <taxon>Bacillati</taxon>
        <taxon>Bacillota</taxon>
        <taxon>Clostridia</taxon>
        <taxon>Lachnospirales</taxon>
        <taxon>Lachnospiraceae</taxon>
        <taxon>Lachnospiraceae incertae sedis</taxon>
        <taxon>Candidatus Pullilachnospira</taxon>
    </lineage>
</organism>
<dbReference type="GO" id="GO:0016787">
    <property type="term" value="F:hydrolase activity"/>
    <property type="evidence" value="ECO:0007669"/>
    <property type="project" value="UniProtKB-KW"/>
</dbReference>
<evidence type="ECO:0000313" key="3">
    <source>
        <dbReference type="Proteomes" id="UP000886723"/>
    </source>
</evidence>
<dbReference type="EMBL" id="DVON01000119">
    <property type="protein sequence ID" value="HIV12596.1"/>
    <property type="molecule type" value="Genomic_DNA"/>
</dbReference>
<proteinExistence type="predicted"/>
<keyword evidence="2" id="KW-0378">Hydrolase</keyword>
<dbReference type="InterPro" id="IPR050789">
    <property type="entry name" value="Diverse_Enzym_Activities"/>
</dbReference>
<feature type="non-terminal residue" evidence="2">
    <location>
        <position position="1"/>
    </location>
</feature>
<sequence>AEQEGLLTLDEKIADIFPEHLPEHPGQNLRNATLHHFLTMSCGHDTDPEVMEEDWIKEFLSHPFLHEPGTFYRYNTSGTNMLAAVIKRKTGQNVTEYLRPRLLDPLGIREIYCECLPGTDPVEIGGGGMKLRTEDMAKFAWFLLKKGKWEGKQLLRESWFARACSKQIETEGGADGFTKEWGCGYGYQIWMNSYPGSFRADGAYGQFGIVFPDLDMIVVTTSATKKTQELIDLILRDLLPSEENNQAGEAGLSRILEEKLASLTLSPLRGDRQPEAEEQINGKIYAAEENGKDYCSGLELLVGGVALYHVEEGTTEKMSFTFSQDKVVWSLWGEGKKKEITGDFRQRFHISKCGSCFYGASAGWLDKHTLQMEIHRLDAISGARITFRFEGSRLTLESQDTLLDEGEKVIGMRKKHTVPFFCIQ</sequence>
<reference evidence="2" key="1">
    <citation type="submission" date="2020-10" db="EMBL/GenBank/DDBJ databases">
        <authorList>
            <person name="Gilroy R."/>
        </authorList>
    </citation>
    <scope>NUCLEOTIDE SEQUENCE</scope>
    <source>
        <strain evidence="2">ChiBcec2-4451</strain>
    </source>
</reference>
<reference evidence="2" key="2">
    <citation type="journal article" date="2021" name="PeerJ">
        <title>Extensive microbial diversity within the chicken gut microbiome revealed by metagenomics and culture.</title>
        <authorList>
            <person name="Gilroy R."/>
            <person name="Ravi A."/>
            <person name="Getino M."/>
            <person name="Pursley I."/>
            <person name="Horton D.L."/>
            <person name="Alikhan N.F."/>
            <person name="Baker D."/>
            <person name="Gharbi K."/>
            <person name="Hall N."/>
            <person name="Watson M."/>
            <person name="Adriaenssens E.M."/>
            <person name="Foster-Nyarko E."/>
            <person name="Jarju S."/>
            <person name="Secka A."/>
            <person name="Antonio M."/>
            <person name="Oren A."/>
            <person name="Chaudhuri R.R."/>
            <person name="La Ragione R."/>
            <person name="Hildebrand F."/>
            <person name="Pallen M.J."/>
        </authorList>
    </citation>
    <scope>NUCLEOTIDE SEQUENCE</scope>
    <source>
        <strain evidence="2">ChiBcec2-4451</strain>
    </source>
</reference>
<dbReference type="PANTHER" id="PTHR43283">
    <property type="entry name" value="BETA-LACTAMASE-RELATED"/>
    <property type="match status" value="1"/>
</dbReference>
<dbReference type="Pfam" id="PF00144">
    <property type="entry name" value="Beta-lactamase"/>
    <property type="match status" value="1"/>
</dbReference>
<comment type="caution">
    <text evidence="2">The sequence shown here is derived from an EMBL/GenBank/DDBJ whole genome shotgun (WGS) entry which is preliminary data.</text>
</comment>
<dbReference type="Gene3D" id="3.40.710.10">
    <property type="entry name" value="DD-peptidase/beta-lactamase superfamily"/>
    <property type="match status" value="1"/>
</dbReference>
<dbReference type="PANTHER" id="PTHR43283:SF7">
    <property type="entry name" value="BETA-LACTAMASE-RELATED DOMAIN-CONTAINING PROTEIN"/>
    <property type="match status" value="1"/>
</dbReference>
<dbReference type="AlphaFoldDB" id="A0A9D1T5W5"/>
<dbReference type="Proteomes" id="UP000886723">
    <property type="component" value="Unassembled WGS sequence"/>
</dbReference>
<protein>
    <submittedName>
        <fullName evidence="2">Serine hydrolase</fullName>
    </submittedName>
</protein>
<accession>A0A9D1T5W5</accession>
<gene>
    <name evidence="2" type="ORF">IAA63_05575</name>
</gene>
<feature type="domain" description="Beta-lactamase-related" evidence="1">
    <location>
        <begin position="2"/>
        <end position="227"/>
    </location>
</feature>